<evidence type="ECO:0000313" key="1">
    <source>
        <dbReference type="EMBL" id="KYD32611.1"/>
    </source>
</evidence>
<proteinExistence type="predicted"/>
<gene>
    <name evidence="1" type="ORF">B4110_1496</name>
</gene>
<dbReference type="Proteomes" id="UP000075324">
    <property type="component" value="Unassembled WGS sequence"/>
</dbReference>
<evidence type="ECO:0000313" key="2">
    <source>
        <dbReference type="Proteomes" id="UP000075324"/>
    </source>
</evidence>
<dbReference type="AlphaFoldDB" id="A0A150N7B8"/>
<accession>A0A150N7B8</accession>
<name>A0A150N7B8_9BACL</name>
<sequence>MIGESQTELLFSFSQSFFMYFDGLIQKHKLLWDRSFSFLS</sequence>
<comment type="caution">
    <text evidence="1">The sequence shown here is derived from an EMBL/GenBank/DDBJ whole genome shotgun (WGS) entry which is preliminary data.</text>
</comment>
<protein>
    <submittedName>
        <fullName evidence="1">Uncharacterized protein</fullName>
    </submittedName>
</protein>
<organism evidence="1 2">
    <name type="scientific">Parageobacillus toebii</name>
    <dbReference type="NCBI Taxonomy" id="153151"/>
    <lineage>
        <taxon>Bacteria</taxon>
        <taxon>Bacillati</taxon>
        <taxon>Bacillota</taxon>
        <taxon>Bacilli</taxon>
        <taxon>Bacillales</taxon>
        <taxon>Anoxybacillaceae</taxon>
        <taxon>Parageobacillus</taxon>
    </lineage>
</organism>
<reference evidence="1 2" key="1">
    <citation type="submission" date="2016-01" db="EMBL/GenBank/DDBJ databases">
        <title>Draft Genome Sequences of Seven Thermophilic Sporeformers Isolated from Foods.</title>
        <authorList>
            <person name="Berendsen E.M."/>
            <person name="Wells-Bennik M.H."/>
            <person name="Krawcyk A.O."/>
            <person name="De Jong A."/>
            <person name="Holsappel S."/>
            <person name="Eijlander R.T."/>
            <person name="Kuipers O.P."/>
        </authorList>
    </citation>
    <scope>NUCLEOTIDE SEQUENCE [LARGE SCALE GENOMIC DNA]</scope>
    <source>
        <strain evidence="1 2">B4110</strain>
    </source>
</reference>
<dbReference type="EMBL" id="LQYW01000010">
    <property type="protein sequence ID" value="KYD32611.1"/>
    <property type="molecule type" value="Genomic_DNA"/>
</dbReference>